<dbReference type="RefSeq" id="WP_316965438.1">
    <property type="nucleotide sequence ID" value="NZ_JARFPK010000002.1"/>
</dbReference>
<name>A0ABT5X4R1_9EURY</name>
<proteinExistence type="predicted"/>
<evidence type="ECO:0000313" key="1">
    <source>
        <dbReference type="EMBL" id="MDF0589676.1"/>
    </source>
</evidence>
<accession>A0ABT5X4R1</accession>
<sequence>MTLSDDWRAAFLESVRRYEKATLLREASVEERLADWTRYLTDVVVETCASFGWTASAKGHKDQILPVSRSEYLTLDVVAFPGGGGWRFPAAVMELENSKKNDKIAYSLWKVLCTRADLRIVFCYRRRSGQGPQLIEDLLEVVAGLGLEGRMNLDGETLIAMGSREASDQFPYGFFKWWRLDGNTGRFNVM</sequence>
<comment type="caution">
    <text evidence="1">The sequence shown here is derived from an EMBL/GenBank/DDBJ whole genome shotgun (WGS) entry which is preliminary data.</text>
</comment>
<gene>
    <name evidence="1" type="ORF">P0O15_00590</name>
</gene>
<dbReference type="Proteomes" id="UP001220010">
    <property type="component" value="Unassembled WGS sequence"/>
</dbReference>
<evidence type="ECO:0008006" key="3">
    <source>
        <dbReference type="Google" id="ProtNLM"/>
    </source>
</evidence>
<dbReference type="EMBL" id="JARFPK010000002">
    <property type="protein sequence ID" value="MDF0589676.1"/>
    <property type="molecule type" value="Genomic_DNA"/>
</dbReference>
<evidence type="ECO:0000313" key="2">
    <source>
        <dbReference type="Proteomes" id="UP001220010"/>
    </source>
</evidence>
<organism evidence="1 2">
    <name type="scientific">Candidatus Methanocrinis natronophilus</name>
    <dbReference type="NCBI Taxonomy" id="3033396"/>
    <lineage>
        <taxon>Archaea</taxon>
        <taxon>Methanobacteriati</taxon>
        <taxon>Methanobacteriota</taxon>
        <taxon>Stenosarchaea group</taxon>
        <taxon>Methanomicrobia</taxon>
        <taxon>Methanotrichales</taxon>
        <taxon>Methanotrichaceae</taxon>
        <taxon>Methanocrinis</taxon>
    </lineage>
</organism>
<reference evidence="1 2" key="1">
    <citation type="submission" date="2023-03" db="EMBL/GenBank/DDBJ databases">
        <title>WGS of Methanotrichaceae archaeon Mx.</title>
        <authorList>
            <person name="Sorokin D.Y."/>
            <person name="Merkel A.Y."/>
        </authorList>
    </citation>
    <scope>NUCLEOTIDE SEQUENCE [LARGE SCALE GENOMIC DNA]</scope>
    <source>
        <strain evidence="1 2">Mx</strain>
    </source>
</reference>
<keyword evidence="2" id="KW-1185">Reference proteome</keyword>
<protein>
    <recommendedName>
        <fullName evidence="3">Restriction endonuclease</fullName>
    </recommendedName>
</protein>